<dbReference type="InterPro" id="IPR005119">
    <property type="entry name" value="LysR_subst-bd"/>
</dbReference>
<reference evidence="6 7" key="1">
    <citation type="submission" date="2019-12" db="EMBL/GenBank/DDBJ databases">
        <authorList>
            <person name="Li M."/>
        </authorList>
    </citation>
    <scope>NUCLEOTIDE SEQUENCE [LARGE SCALE GENOMIC DNA]</scope>
    <source>
        <strain evidence="6 7">GBMRC 2024</strain>
    </source>
</reference>
<name>A0A6L7G876_9RHOB</name>
<dbReference type="AlphaFoldDB" id="A0A6L7G876"/>
<dbReference type="PANTHER" id="PTHR30537">
    <property type="entry name" value="HTH-TYPE TRANSCRIPTIONAL REGULATOR"/>
    <property type="match status" value="1"/>
</dbReference>
<dbReference type="Proteomes" id="UP000477911">
    <property type="component" value="Unassembled WGS sequence"/>
</dbReference>
<dbReference type="GO" id="GO:0043565">
    <property type="term" value="F:sequence-specific DNA binding"/>
    <property type="evidence" value="ECO:0007669"/>
    <property type="project" value="TreeGrafter"/>
</dbReference>
<dbReference type="CDD" id="cd08422">
    <property type="entry name" value="PBP2_CrgA_like"/>
    <property type="match status" value="1"/>
</dbReference>
<evidence type="ECO:0000256" key="2">
    <source>
        <dbReference type="ARBA" id="ARBA00023015"/>
    </source>
</evidence>
<dbReference type="InterPro" id="IPR058163">
    <property type="entry name" value="LysR-type_TF_proteobact-type"/>
</dbReference>
<dbReference type="GO" id="GO:0006351">
    <property type="term" value="P:DNA-templated transcription"/>
    <property type="evidence" value="ECO:0007669"/>
    <property type="project" value="TreeGrafter"/>
</dbReference>
<dbReference type="RefSeq" id="WP_160895914.1">
    <property type="nucleotide sequence ID" value="NZ_WUMU01000021.1"/>
</dbReference>
<organism evidence="6 7">
    <name type="scientific">Pseudooceanicola albus</name>
    <dbReference type="NCBI Taxonomy" id="2692189"/>
    <lineage>
        <taxon>Bacteria</taxon>
        <taxon>Pseudomonadati</taxon>
        <taxon>Pseudomonadota</taxon>
        <taxon>Alphaproteobacteria</taxon>
        <taxon>Rhodobacterales</taxon>
        <taxon>Paracoccaceae</taxon>
        <taxon>Pseudooceanicola</taxon>
    </lineage>
</organism>
<keyword evidence="4" id="KW-0804">Transcription</keyword>
<evidence type="ECO:0000256" key="4">
    <source>
        <dbReference type="ARBA" id="ARBA00023163"/>
    </source>
</evidence>
<dbReference type="Pfam" id="PF03466">
    <property type="entry name" value="LysR_substrate"/>
    <property type="match status" value="1"/>
</dbReference>
<sequence>MDRLTEMEAFATVVDQGGFTDAARKMGISKSAVSKHVSALEARLGVRLLNRTTRRVSPTEIGLAYYDRARRVLEDAGEADALVTAMHAAPSGHLRISVGTDFGVTHMGPVVADFLQLYPDVSVSLDLNNRPVDVLAEGFDMAVRIGIGPPPQGLTARTLAQTARMLVASPSYLQAAGRPQRIDDLSEHRLLHYADAAGGPSWQLTALSGEKRTIRAAGVLTVNDGRALLQAAQEGLGIGFLPAFLCQPALRERRLDEVLPELPRETLQVQALHAPGAITQPKLRLFVEHLARAFGGRGPLGW</sequence>
<dbReference type="PANTHER" id="PTHR30537:SF5">
    <property type="entry name" value="HTH-TYPE TRANSCRIPTIONAL ACTIVATOR TTDR-RELATED"/>
    <property type="match status" value="1"/>
</dbReference>
<gene>
    <name evidence="6" type="ORF">GR170_18295</name>
</gene>
<keyword evidence="2" id="KW-0805">Transcription regulation</keyword>
<dbReference type="PROSITE" id="PS50931">
    <property type="entry name" value="HTH_LYSR"/>
    <property type="match status" value="1"/>
</dbReference>
<evidence type="ECO:0000313" key="6">
    <source>
        <dbReference type="EMBL" id="MXN19787.1"/>
    </source>
</evidence>
<evidence type="ECO:0000313" key="7">
    <source>
        <dbReference type="Proteomes" id="UP000477911"/>
    </source>
</evidence>
<comment type="similarity">
    <text evidence="1">Belongs to the LysR transcriptional regulatory family.</text>
</comment>
<dbReference type="InterPro" id="IPR036388">
    <property type="entry name" value="WH-like_DNA-bd_sf"/>
</dbReference>
<dbReference type="Gene3D" id="1.10.10.10">
    <property type="entry name" value="Winged helix-like DNA-binding domain superfamily/Winged helix DNA-binding domain"/>
    <property type="match status" value="1"/>
</dbReference>
<evidence type="ECO:0000256" key="1">
    <source>
        <dbReference type="ARBA" id="ARBA00009437"/>
    </source>
</evidence>
<dbReference type="InterPro" id="IPR036390">
    <property type="entry name" value="WH_DNA-bd_sf"/>
</dbReference>
<dbReference type="EMBL" id="WUMU01000021">
    <property type="protein sequence ID" value="MXN19787.1"/>
    <property type="molecule type" value="Genomic_DNA"/>
</dbReference>
<proteinExistence type="inferred from homology"/>
<evidence type="ECO:0000259" key="5">
    <source>
        <dbReference type="PROSITE" id="PS50931"/>
    </source>
</evidence>
<dbReference type="InterPro" id="IPR000847">
    <property type="entry name" value="LysR_HTH_N"/>
</dbReference>
<dbReference type="SUPFAM" id="SSF46785">
    <property type="entry name" value="Winged helix' DNA-binding domain"/>
    <property type="match status" value="1"/>
</dbReference>
<feature type="domain" description="HTH lysR-type" evidence="5">
    <location>
        <begin position="1"/>
        <end position="59"/>
    </location>
</feature>
<dbReference type="Pfam" id="PF00126">
    <property type="entry name" value="HTH_1"/>
    <property type="match status" value="1"/>
</dbReference>
<dbReference type="Gene3D" id="3.40.190.290">
    <property type="match status" value="1"/>
</dbReference>
<keyword evidence="3" id="KW-0238">DNA-binding</keyword>
<dbReference type="PRINTS" id="PR00039">
    <property type="entry name" value="HTHLYSR"/>
</dbReference>
<dbReference type="GO" id="GO:0003700">
    <property type="term" value="F:DNA-binding transcription factor activity"/>
    <property type="evidence" value="ECO:0007669"/>
    <property type="project" value="InterPro"/>
</dbReference>
<dbReference type="SUPFAM" id="SSF53850">
    <property type="entry name" value="Periplasmic binding protein-like II"/>
    <property type="match status" value="1"/>
</dbReference>
<dbReference type="FunFam" id="1.10.10.10:FF:000001">
    <property type="entry name" value="LysR family transcriptional regulator"/>
    <property type="match status" value="1"/>
</dbReference>
<accession>A0A6L7G876</accession>
<evidence type="ECO:0000256" key="3">
    <source>
        <dbReference type="ARBA" id="ARBA00023125"/>
    </source>
</evidence>
<comment type="caution">
    <text evidence="6">The sequence shown here is derived from an EMBL/GenBank/DDBJ whole genome shotgun (WGS) entry which is preliminary data.</text>
</comment>
<protein>
    <submittedName>
        <fullName evidence="6">LysR family transcriptional regulator</fullName>
    </submittedName>
</protein>
<keyword evidence="7" id="KW-1185">Reference proteome</keyword>